<evidence type="ECO:0000256" key="2">
    <source>
        <dbReference type="ARBA" id="ARBA00004667"/>
    </source>
</evidence>
<dbReference type="GO" id="GO:0000105">
    <property type="term" value="P:L-histidine biosynthetic process"/>
    <property type="evidence" value="ECO:0007669"/>
    <property type="project" value="UniProtKB-UniRule"/>
</dbReference>
<evidence type="ECO:0000256" key="1">
    <source>
        <dbReference type="ARBA" id="ARBA00004496"/>
    </source>
</evidence>
<name>A0A2R6XZX2_9BACL</name>
<evidence type="ECO:0000256" key="8">
    <source>
        <dbReference type="HAMAP-Rule" id="MF_00125"/>
    </source>
</evidence>
<evidence type="ECO:0000256" key="9">
    <source>
        <dbReference type="PIRSR" id="PIRSR001549-1"/>
    </source>
</evidence>
<dbReference type="GO" id="GO:0006427">
    <property type="term" value="P:histidyl-tRNA aminoacylation"/>
    <property type="evidence" value="ECO:0007669"/>
    <property type="project" value="TreeGrafter"/>
</dbReference>
<comment type="miscellaneous">
    <text evidence="8">This function is generally fulfilled by the C-terminal part of HisG, which is missing in some bacteria such as this one.</text>
</comment>
<dbReference type="PANTHER" id="PTHR43707:SF1">
    <property type="entry name" value="HISTIDINE--TRNA LIGASE, MITOCHONDRIAL-RELATED"/>
    <property type="match status" value="1"/>
</dbReference>
<dbReference type="CDD" id="cd00773">
    <property type="entry name" value="HisRS-like_core"/>
    <property type="match status" value="1"/>
</dbReference>
<organism evidence="11 12">
    <name type="scientific">Candidatus Carbonibacillus altaicus</name>
    <dbReference type="NCBI Taxonomy" id="2163959"/>
    <lineage>
        <taxon>Bacteria</taxon>
        <taxon>Bacillati</taxon>
        <taxon>Bacillota</taxon>
        <taxon>Bacilli</taxon>
        <taxon>Bacillales</taxon>
        <taxon>Candidatus Carbonibacillus</taxon>
    </lineage>
</organism>
<feature type="binding site" evidence="9">
    <location>
        <position position="123"/>
    </location>
    <ligand>
        <name>L-histidine</name>
        <dbReference type="ChEBI" id="CHEBI:57595"/>
    </ligand>
</feature>
<evidence type="ECO:0000313" key="11">
    <source>
        <dbReference type="EMBL" id="PTQ55973.1"/>
    </source>
</evidence>
<comment type="subunit">
    <text evidence="4 8">Heteromultimer composed of HisG and HisZ subunits.</text>
</comment>
<dbReference type="GO" id="GO:0016757">
    <property type="term" value="F:glycosyltransferase activity"/>
    <property type="evidence" value="ECO:0007669"/>
    <property type="project" value="UniProtKB-KW"/>
</dbReference>
<comment type="caution">
    <text evidence="11">The sequence shown here is derived from an EMBL/GenBank/DDBJ whole genome shotgun (WGS) entry which is preliminary data.</text>
</comment>
<keyword evidence="8" id="KW-0028">Amino-acid biosynthesis</keyword>
<dbReference type="InterPro" id="IPR004517">
    <property type="entry name" value="HisZ"/>
</dbReference>
<gene>
    <name evidence="8" type="primary">hisZ</name>
    <name evidence="11" type="ORF">BSOLF_1066</name>
</gene>
<dbReference type="Pfam" id="PF13393">
    <property type="entry name" value="tRNA-synt_His"/>
    <property type="match status" value="1"/>
</dbReference>
<evidence type="ECO:0000256" key="6">
    <source>
        <dbReference type="ARBA" id="ARBA00022490"/>
    </source>
</evidence>
<dbReference type="InterPro" id="IPR045864">
    <property type="entry name" value="aa-tRNA-synth_II/BPL/LPL"/>
</dbReference>
<accession>A0A2R6XZX2</accession>
<evidence type="ECO:0000259" key="10">
    <source>
        <dbReference type="PROSITE" id="PS50862"/>
    </source>
</evidence>
<dbReference type="GO" id="GO:0140096">
    <property type="term" value="F:catalytic activity, acting on a protein"/>
    <property type="evidence" value="ECO:0007669"/>
    <property type="project" value="UniProtKB-ARBA"/>
</dbReference>
<feature type="binding site" evidence="9">
    <location>
        <begin position="297"/>
        <end position="298"/>
    </location>
    <ligand>
        <name>L-histidine</name>
        <dbReference type="ChEBI" id="CHEBI:57595"/>
    </ligand>
</feature>
<comment type="subcellular location">
    <subcellularLocation>
        <location evidence="1 8">Cytoplasm</location>
    </subcellularLocation>
</comment>
<evidence type="ECO:0000256" key="3">
    <source>
        <dbReference type="ARBA" id="ARBA00005539"/>
    </source>
</evidence>
<reference evidence="12" key="1">
    <citation type="journal article" date="2018" name="Sci. Rep.">
        <title>Lignite coal burning seam in the remote Altai Mountains harbors a hydrogen-driven thermophilic microbial community.</title>
        <authorList>
            <person name="Kadnikov V.V."/>
            <person name="Mardanov A.V."/>
            <person name="Ivasenko D.A."/>
            <person name="Antsiferov D.V."/>
            <person name="Beletsky A.V."/>
            <person name="Karnachuk O.V."/>
            <person name="Ravin N.V."/>
        </authorList>
    </citation>
    <scope>NUCLEOTIDE SEQUENCE [LARGE SCALE GENOMIC DNA]</scope>
</reference>
<dbReference type="PANTHER" id="PTHR43707">
    <property type="entry name" value="HISTIDYL-TRNA SYNTHETASE"/>
    <property type="match status" value="1"/>
</dbReference>
<dbReference type="InterPro" id="IPR041715">
    <property type="entry name" value="HisRS-like_core"/>
</dbReference>
<dbReference type="GO" id="GO:0005737">
    <property type="term" value="C:cytoplasm"/>
    <property type="evidence" value="ECO:0007669"/>
    <property type="project" value="UniProtKB-SubCell"/>
</dbReference>
<feature type="binding site" evidence="9">
    <location>
        <begin position="79"/>
        <end position="81"/>
    </location>
    <ligand>
        <name>L-histidine</name>
        <dbReference type="ChEBI" id="CHEBI:57595"/>
    </ligand>
</feature>
<protein>
    <recommendedName>
        <fullName evidence="5 8">ATP phosphoribosyltransferase regulatory subunit</fullName>
    </recommendedName>
</protein>
<dbReference type="Proteomes" id="UP000244338">
    <property type="component" value="Unassembled WGS sequence"/>
</dbReference>
<keyword evidence="11" id="KW-0808">Transferase</keyword>
<dbReference type="Gene3D" id="3.30.930.10">
    <property type="entry name" value="Bira Bifunctional Protein, Domain 2"/>
    <property type="match status" value="1"/>
</dbReference>
<comment type="similarity">
    <text evidence="3 8">Belongs to the class-II aminoacyl-tRNA synthetase family. HisZ subfamily.</text>
</comment>
<proteinExistence type="inferred from homology"/>
<feature type="domain" description="Aminoacyl-transfer RNA synthetases class-II family profile" evidence="10">
    <location>
        <begin position="20"/>
        <end position="356"/>
    </location>
</feature>
<evidence type="ECO:0000256" key="4">
    <source>
        <dbReference type="ARBA" id="ARBA00011496"/>
    </source>
</evidence>
<evidence type="ECO:0000256" key="7">
    <source>
        <dbReference type="ARBA" id="ARBA00025246"/>
    </source>
</evidence>
<dbReference type="SUPFAM" id="SSF55681">
    <property type="entry name" value="Class II aaRS and biotin synthetases"/>
    <property type="match status" value="1"/>
</dbReference>
<dbReference type="GO" id="GO:0004821">
    <property type="term" value="F:histidine-tRNA ligase activity"/>
    <property type="evidence" value="ECO:0007669"/>
    <property type="project" value="TreeGrafter"/>
</dbReference>
<dbReference type="AlphaFoldDB" id="A0A2R6XZX2"/>
<dbReference type="InterPro" id="IPR004516">
    <property type="entry name" value="HisRS/HisZ"/>
</dbReference>
<dbReference type="PIRSF" id="PIRSF001549">
    <property type="entry name" value="His-tRNA_synth"/>
    <property type="match status" value="1"/>
</dbReference>
<keyword evidence="11" id="KW-0328">Glycosyltransferase</keyword>
<evidence type="ECO:0000256" key="5">
    <source>
        <dbReference type="ARBA" id="ARBA00020397"/>
    </source>
</evidence>
<sequence>MPEIFEKPRGFHDALPELARLYRTLETTWRTLYTRYGYEEVITPTLEYAETIGQLTAVKNGRLLKLFDADGHLLVFRPEMTTPIARLVSAELKHRRPPLRLMYTASVYRRQPEAPTHHAAWTQVGVERIGDADLSSDAEVLFLALESLKRVGVRDVHLVLSDARFLPELLDRVAPEPRVKEAVMQHLRARNLAEVRRWMATSPLPAPCREALIYLLHPLRIERSGERGRRSDGHISPEHTQSKQSLQAFIEALSACNGEASVQALHELSQLLEMLMPLVPESYTISLDLALIADQDYYTGLFFEGYILKSGVPVVRGGRYDALLAHFGRPLPATGFALDMERLAPSTSVELPALRPYRLTYKPDKFFEAVQEAERLQEQGYVVLLESEADPC</sequence>
<feature type="binding site" evidence="9">
    <location>
        <position position="109"/>
    </location>
    <ligand>
        <name>L-histidine</name>
        <dbReference type="ChEBI" id="CHEBI:57595"/>
    </ligand>
</feature>
<evidence type="ECO:0000313" key="12">
    <source>
        <dbReference type="Proteomes" id="UP000244338"/>
    </source>
</evidence>
<comment type="function">
    <text evidence="7 8">Required for the first step of histidine biosynthesis. May allow the feedback regulation of ATP phosphoribosyltransferase activity by histidine.</text>
</comment>
<dbReference type="InterPro" id="IPR006195">
    <property type="entry name" value="aa-tRNA-synth_II"/>
</dbReference>
<keyword evidence="6 8" id="KW-0963">Cytoplasm</keyword>
<dbReference type="UniPathway" id="UPA00031">
    <property type="reaction ID" value="UER00006"/>
</dbReference>
<keyword evidence="8" id="KW-0368">Histidine biosynthesis</keyword>
<dbReference type="EMBL" id="PEBX01000056">
    <property type="protein sequence ID" value="PTQ55973.1"/>
    <property type="molecule type" value="Genomic_DNA"/>
</dbReference>
<feature type="binding site" evidence="9">
    <location>
        <position position="127"/>
    </location>
    <ligand>
        <name>L-histidine</name>
        <dbReference type="ChEBI" id="CHEBI:57595"/>
    </ligand>
</feature>
<dbReference type="PROSITE" id="PS50862">
    <property type="entry name" value="AA_TRNA_LIGASE_II"/>
    <property type="match status" value="1"/>
</dbReference>
<dbReference type="HAMAP" id="MF_00125">
    <property type="entry name" value="HisZ"/>
    <property type="match status" value="1"/>
</dbReference>
<comment type="pathway">
    <text evidence="2 8">Amino-acid biosynthesis; L-histidine biosynthesis; L-histidine from 5-phospho-alpha-D-ribose 1-diphosphate: step 1/9.</text>
</comment>